<sequence>MKIIYSTQFIRDYRRLDNKIKQKAEEKEEIFKENPSNAVLKTHKLSGRLDDLWSFSVDYDCR</sequence>
<name>A0A1G2INY6_9BACT</name>
<feature type="non-terminal residue" evidence="1">
    <location>
        <position position="62"/>
    </location>
</feature>
<evidence type="ECO:0008006" key="3">
    <source>
        <dbReference type="Google" id="ProtNLM"/>
    </source>
</evidence>
<dbReference type="EMBL" id="MHPE01000033">
    <property type="protein sequence ID" value="OGZ76506.1"/>
    <property type="molecule type" value="Genomic_DNA"/>
</dbReference>
<proteinExistence type="predicted"/>
<organism evidence="1 2">
    <name type="scientific">Candidatus Staskawiczbacteria bacterium RIFCSPLOWO2_12_FULL_37_15</name>
    <dbReference type="NCBI Taxonomy" id="1802218"/>
    <lineage>
        <taxon>Bacteria</taxon>
        <taxon>Candidatus Staskawicziibacteriota</taxon>
    </lineage>
</organism>
<dbReference type="AlphaFoldDB" id="A0A1G2INY6"/>
<protein>
    <recommendedName>
        <fullName evidence="3">Addiction module toxin RelE</fullName>
    </recommendedName>
</protein>
<dbReference type="Gene3D" id="3.30.2310.20">
    <property type="entry name" value="RelE-like"/>
    <property type="match status" value="1"/>
</dbReference>
<comment type="caution">
    <text evidence="1">The sequence shown here is derived from an EMBL/GenBank/DDBJ whole genome shotgun (WGS) entry which is preliminary data.</text>
</comment>
<evidence type="ECO:0000313" key="1">
    <source>
        <dbReference type="EMBL" id="OGZ76506.1"/>
    </source>
</evidence>
<gene>
    <name evidence="1" type="ORF">A3G45_01880</name>
</gene>
<reference evidence="1 2" key="1">
    <citation type="journal article" date="2016" name="Nat. Commun.">
        <title>Thousands of microbial genomes shed light on interconnected biogeochemical processes in an aquifer system.</title>
        <authorList>
            <person name="Anantharaman K."/>
            <person name="Brown C.T."/>
            <person name="Hug L.A."/>
            <person name="Sharon I."/>
            <person name="Castelle C.J."/>
            <person name="Probst A.J."/>
            <person name="Thomas B.C."/>
            <person name="Singh A."/>
            <person name="Wilkins M.J."/>
            <person name="Karaoz U."/>
            <person name="Brodie E.L."/>
            <person name="Williams K.H."/>
            <person name="Hubbard S.S."/>
            <person name="Banfield J.F."/>
        </authorList>
    </citation>
    <scope>NUCLEOTIDE SEQUENCE [LARGE SCALE GENOMIC DNA]</scope>
</reference>
<dbReference type="InterPro" id="IPR035093">
    <property type="entry name" value="RelE/ParE_toxin_dom_sf"/>
</dbReference>
<accession>A0A1G2INY6</accession>
<dbReference type="Proteomes" id="UP000178632">
    <property type="component" value="Unassembled WGS sequence"/>
</dbReference>
<evidence type="ECO:0000313" key="2">
    <source>
        <dbReference type="Proteomes" id="UP000178632"/>
    </source>
</evidence>
<dbReference type="SUPFAM" id="SSF143011">
    <property type="entry name" value="RelE-like"/>
    <property type="match status" value="1"/>
</dbReference>